<name>A0A223CWB2_9BACL</name>
<dbReference type="KEGG" id="tab:CIG75_00580"/>
<organism evidence="1 2">
    <name type="scientific">Tumebacillus algifaecis</name>
    <dbReference type="NCBI Taxonomy" id="1214604"/>
    <lineage>
        <taxon>Bacteria</taxon>
        <taxon>Bacillati</taxon>
        <taxon>Bacillota</taxon>
        <taxon>Bacilli</taxon>
        <taxon>Bacillales</taxon>
        <taxon>Alicyclobacillaceae</taxon>
        <taxon>Tumebacillus</taxon>
    </lineage>
</organism>
<accession>A0A223CWB2</accession>
<dbReference type="RefSeq" id="WP_094234878.1">
    <property type="nucleotide sequence ID" value="NZ_CP022657.1"/>
</dbReference>
<reference evidence="1 2" key="1">
    <citation type="journal article" date="2015" name="Int. J. Syst. Evol. Microbiol.">
        <title>Tumebacillus algifaecis sp. nov., isolated from decomposing algal scum.</title>
        <authorList>
            <person name="Wu Y.F."/>
            <person name="Zhang B."/>
            <person name="Xing P."/>
            <person name="Wu Q.L."/>
            <person name="Liu S.J."/>
        </authorList>
    </citation>
    <scope>NUCLEOTIDE SEQUENCE [LARGE SCALE GENOMIC DNA]</scope>
    <source>
        <strain evidence="1 2">THMBR28</strain>
    </source>
</reference>
<gene>
    <name evidence="1" type="ORF">CIG75_00580</name>
</gene>
<dbReference type="EMBL" id="CP022657">
    <property type="protein sequence ID" value="ASS73618.1"/>
    <property type="molecule type" value="Genomic_DNA"/>
</dbReference>
<evidence type="ECO:0000313" key="1">
    <source>
        <dbReference type="EMBL" id="ASS73618.1"/>
    </source>
</evidence>
<dbReference type="Proteomes" id="UP000214688">
    <property type="component" value="Chromosome"/>
</dbReference>
<proteinExistence type="predicted"/>
<dbReference type="OrthoDB" id="3799295at2"/>
<sequence length="79" mass="9181">MELDRDAKFLGSTKRSSFINYLNAGANGWYMGGWVWDAQKVNRYHTIHDLVDLNDRLYDNIYQFVKGTYQSGTALLNSR</sequence>
<dbReference type="AlphaFoldDB" id="A0A223CWB2"/>
<protein>
    <submittedName>
        <fullName evidence="1">Uncharacterized protein</fullName>
    </submittedName>
</protein>
<evidence type="ECO:0000313" key="2">
    <source>
        <dbReference type="Proteomes" id="UP000214688"/>
    </source>
</evidence>
<keyword evidence="2" id="KW-1185">Reference proteome</keyword>